<sequence>MRQIVRGLGLLAAVTALASCGTVTVAQSPTDQGARSPVRVTGAPTVHAEWASCAVDAPMDSEPPRVALTLPRLDGGFPATAAIHCQLDHRWRADGGLDLVLTEGRATDLTVLLTALRRPDTSTGPEACTLEMPWVPNLLLLDGRGRWIRPGIPVDGCGTPLPELVTAVRGLRLTTISERVVREIESAGAARSGCSQDHRNVVASETGHPDSSVRLGRGSVPFMSAAPVRLCGYRVPAEEIGLTDPVGDFAYGRTLSPQQRKSVELALTTLPPARDCADSAHRFAVLANPGGAGGTVYVELDHCRRVLVSPLYGPPTLAQADRAFLGLVEDLDESVRSTPS</sequence>
<evidence type="ECO:0000256" key="1">
    <source>
        <dbReference type="SAM" id="SignalP"/>
    </source>
</evidence>
<dbReference type="PROSITE" id="PS51257">
    <property type="entry name" value="PROKAR_LIPOPROTEIN"/>
    <property type="match status" value="1"/>
</dbReference>
<name>A0A1C4ZBL5_MICEC</name>
<evidence type="ECO:0000313" key="3">
    <source>
        <dbReference type="Proteomes" id="UP000198253"/>
    </source>
</evidence>
<dbReference type="EMBL" id="LT607413">
    <property type="protein sequence ID" value="SCF30131.1"/>
    <property type="molecule type" value="Genomic_DNA"/>
</dbReference>
<reference evidence="3" key="1">
    <citation type="submission" date="2016-06" db="EMBL/GenBank/DDBJ databases">
        <authorList>
            <person name="Varghese N."/>
            <person name="Submissions Spin"/>
        </authorList>
    </citation>
    <scope>NUCLEOTIDE SEQUENCE [LARGE SCALE GENOMIC DNA]</scope>
    <source>
        <strain evidence="3">DSM 43816</strain>
    </source>
</reference>
<dbReference type="Proteomes" id="UP000198253">
    <property type="component" value="Chromosome I"/>
</dbReference>
<organism evidence="2 3">
    <name type="scientific">Micromonospora echinospora</name>
    <name type="common">Micromonospora purpurea</name>
    <dbReference type="NCBI Taxonomy" id="1877"/>
    <lineage>
        <taxon>Bacteria</taxon>
        <taxon>Bacillati</taxon>
        <taxon>Actinomycetota</taxon>
        <taxon>Actinomycetes</taxon>
        <taxon>Micromonosporales</taxon>
        <taxon>Micromonosporaceae</taxon>
        <taxon>Micromonospora</taxon>
    </lineage>
</organism>
<dbReference type="InParanoid" id="A0A1C4ZBL5"/>
<gene>
    <name evidence="2" type="ORF">GA0070618_5012</name>
</gene>
<evidence type="ECO:0008006" key="4">
    <source>
        <dbReference type="Google" id="ProtNLM"/>
    </source>
</evidence>
<protein>
    <recommendedName>
        <fullName evidence="4">DUF3558 domain-containing protein</fullName>
    </recommendedName>
</protein>
<dbReference type="OrthoDB" id="3295547at2"/>
<keyword evidence="3" id="KW-1185">Reference proteome</keyword>
<feature type="chain" id="PRO_5039464665" description="DUF3558 domain-containing protein" evidence="1">
    <location>
        <begin position="19"/>
        <end position="340"/>
    </location>
</feature>
<dbReference type="AlphaFoldDB" id="A0A1C4ZBL5"/>
<proteinExistence type="predicted"/>
<keyword evidence="1" id="KW-0732">Signal</keyword>
<feature type="signal peptide" evidence="1">
    <location>
        <begin position="1"/>
        <end position="18"/>
    </location>
</feature>
<accession>A0A1C4ZBL5</accession>
<evidence type="ECO:0000313" key="2">
    <source>
        <dbReference type="EMBL" id="SCF30131.1"/>
    </source>
</evidence>
<dbReference type="RefSeq" id="WP_088983783.1">
    <property type="nucleotide sequence ID" value="NZ_LT607413.1"/>
</dbReference>